<feature type="region of interest" description="Disordered" evidence="7">
    <location>
        <begin position="114"/>
        <end position="173"/>
    </location>
</feature>
<dbReference type="EMBL" id="JBGUBD010000004">
    <property type="protein sequence ID" value="MFA9478369.1"/>
    <property type="molecule type" value="Genomic_DNA"/>
</dbReference>
<dbReference type="InterPro" id="IPR036922">
    <property type="entry name" value="Rieske_2Fe-2S_sf"/>
</dbReference>
<feature type="compositionally biased region" description="Basic and acidic residues" evidence="7">
    <location>
        <begin position="162"/>
        <end position="173"/>
    </location>
</feature>
<dbReference type="Pfam" id="PF00355">
    <property type="entry name" value="Rieske"/>
    <property type="match status" value="1"/>
</dbReference>
<sequence length="173" mass="19181">MQQQPSPTTQHTADDHHWVDLGPTADYPEGEQVCTTAVGKPLVVFNIEGDFHVIANVCPHAGLPLGDGDRRGMVITCPYHGYTYNIKNGRNIDWPHDEPPVKTYPVRIHQEKLQVQMQSPKKDEDTKRGPAPADTPDDEKDACDPTQKPEGAPQDPDCPDGYPDREAPKGRPE</sequence>
<dbReference type="PANTHER" id="PTHR21496">
    <property type="entry name" value="FERREDOXIN-RELATED"/>
    <property type="match status" value="1"/>
</dbReference>
<feature type="domain" description="Rieske" evidence="8">
    <location>
        <begin position="18"/>
        <end position="115"/>
    </location>
</feature>
<evidence type="ECO:0000256" key="5">
    <source>
        <dbReference type="ARBA" id="ARBA00034078"/>
    </source>
</evidence>
<comment type="similarity">
    <text evidence="6">Belongs to the bacterial ring-hydroxylating dioxygenase ferredoxin component family.</text>
</comment>
<proteinExistence type="inferred from homology"/>
<evidence type="ECO:0000313" key="10">
    <source>
        <dbReference type="Proteomes" id="UP001575105"/>
    </source>
</evidence>
<dbReference type="PANTHER" id="PTHR21496:SF0">
    <property type="entry name" value="RIESKE DOMAIN-CONTAINING PROTEIN"/>
    <property type="match status" value="1"/>
</dbReference>
<dbReference type="SUPFAM" id="SSF50022">
    <property type="entry name" value="ISP domain"/>
    <property type="match status" value="1"/>
</dbReference>
<dbReference type="InterPro" id="IPR017941">
    <property type="entry name" value="Rieske_2Fe-2S"/>
</dbReference>
<keyword evidence="1" id="KW-0001">2Fe-2S</keyword>
<reference evidence="9 10" key="1">
    <citation type="submission" date="2024-08" db="EMBL/GenBank/DDBJ databases">
        <title>Whole-genome sequencing of halo(alkali)philic microorganisms from hypersaline lakes.</title>
        <authorList>
            <person name="Sorokin D.Y."/>
            <person name="Merkel A.Y."/>
            <person name="Messina E."/>
            <person name="Yakimov M."/>
        </authorList>
    </citation>
    <scope>NUCLEOTIDE SEQUENCE [LARGE SCALE GENOMIC DNA]</scope>
    <source>
        <strain evidence="9 10">AB-hyl4</strain>
    </source>
</reference>
<accession>A0ABV4U456</accession>
<keyword evidence="4" id="KW-0411">Iron-sulfur</keyword>
<dbReference type="Gene3D" id="2.102.10.10">
    <property type="entry name" value="Rieske [2Fe-2S] iron-sulphur domain"/>
    <property type="match status" value="1"/>
</dbReference>
<evidence type="ECO:0000256" key="7">
    <source>
        <dbReference type="SAM" id="MobiDB-lite"/>
    </source>
</evidence>
<dbReference type="PROSITE" id="PS51296">
    <property type="entry name" value="RIESKE"/>
    <property type="match status" value="1"/>
</dbReference>
<comment type="cofactor">
    <cofactor evidence="5">
        <name>[2Fe-2S] cluster</name>
        <dbReference type="ChEBI" id="CHEBI:190135"/>
    </cofactor>
</comment>
<organism evidence="9 10">
    <name type="scientific">Natronomicrosphaera hydrolytica</name>
    <dbReference type="NCBI Taxonomy" id="3242702"/>
    <lineage>
        <taxon>Bacteria</taxon>
        <taxon>Pseudomonadati</taxon>
        <taxon>Planctomycetota</taxon>
        <taxon>Phycisphaerae</taxon>
        <taxon>Phycisphaerales</taxon>
        <taxon>Phycisphaeraceae</taxon>
        <taxon>Natronomicrosphaera</taxon>
    </lineage>
</organism>
<evidence type="ECO:0000256" key="3">
    <source>
        <dbReference type="ARBA" id="ARBA00023004"/>
    </source>
</evidence>
<evidence type="ECO:0000313" key="9">
    <source>
        <dbReference type="EMBL" id="MFA9478369.1"/>
    </source>
</evidence>
<protein>
    <submittedName>
        <fullName evidence="9">Rieske (2Fe-2S) protein</fullName>
    </submittedName>
</protein>
<evidence type="ECO:0000256" key="1">
    <source>
        <dbReference type="ARBA" id="ARBA00022714"/>
    </source>
</evidence>
<evidence type="ECO:0000259" key="8">
    <source>
        <dbReference type="PROSITE" id="PS51296"/>
    </source>
</evidence>
<evidence type="ECO:0000256" key="4">
    <source>
        <dbReference type="ARBA" id="ARBA00023014"/>
    </source>
</evidence>
<dbReference type="RefSeq" id="WP_425345291.1">
    <property type="nucleotide sequence ID" value="NZ_JBGUBD010000004.1"/>
</dbReference>
<feature type="compositionally biased region" description="Polar residues" evidence="7">
    <location>
        <begin position="1"/>
        <end position="11"/>
    </location>
</feature>
<evidence type="ECO:0000256" key="6">
    <source>
        <dbReference type="ARBA" id="ARBA00038001"/>
    </source>
</evidence>
<dbReference type="Proteomes" id="UP001575105">
    <property type="component" value="Unassembled WGS sequence"/>
</dbReference>
<keyword evidence="2" id="KW-0479">Metal-binding</keyword>
<gene>
    <name evidence="9" type="ORF">ACERK3_08675</name>
</gene>
<name>A0ABV4U456_9BACT</name>
<evidence type="ECO:0000256" key="2">
    <source>
        <dbReference type="ARBA" id="ARBA00022723"/>
    </source>
</evidence>
<keyword evidence="10" id="KW-1185">Reference proteome</keyword>
<feature type="region of interest" description="Disordered" evidence="7">
    <location>
        <begin position="1"/>
        <end position="24"/>
    </location>
</feature>
<keyword evidence="3" id="KW-0408">Iron</keyword>
<comment type="caution">
    <text evidence="9">The sequence shown here is derived from an EMBL/GenBank/DDBJ whole genome shotgun (WGS) entry which is preliminary data.</text>
</comment>